<dbReference type="Pfam" id="PF16313">
    <property type="entry name" value="DUF4953"/>
    <property type="match status" value="1"/>
</dbReference>
<evidence type="ECO:0000259" key="2">
    <source>
        <dbReference type="Pfam" id="PF17148"/>
    </source>
</evidence>
<dbReference type="EMBL" id="FNRI01000005">
    <property type="protein sequence ID" value="SEA64975.1"/>
    <property type="molecule type" value="Genomic_DNA"/>
</dbReference>
<dbReference type="InterPro" id="IPR032534">
    <property type="entry name" value="EcxA_zinc-bd"/>
</dbReference>
<feature type="domain" description="EcxA zinc-binding" evidence="1">
    <location>
        <begin position="442"/>
        <end position="745"/>
    </location>
</feature>
<keyword evidence="5" id="KW-1185">Reference proteome</keyword>
<name>A0A1H4CWZ8_9BACT</name>
<reference evidence="4 5" key="1">
    <citation type="submission" date="2016-10" db="EMBL/GenBank/DDBJ databases">
        <authorList>
            <person name="de Groot N.N."/>
        </authorList>
    </citation>
    <scope>NUCLEOTIDE SEQUENCE [LARGE SCALE GENOMIC DNA]</scope>
    <source>
        <strain evidence="4 5">DSM 25383</strain>
    </source>
</reference>
<protein>
    <recommendedName>
        <fullName evidence="6">DUF5117 domain-containing protein</fullName>
    </recommendedName>
</protein>
<dbReference type="Proteomes" id="UP000183253">
    <property type="component" value="Unassembled WGS sequence"/>
</dbReference>
<dbReference type="InterPro" id="IPR033428">
    <property type="entry name" value="DUF5118"/>
</dbReference>
<dbReference type="Pfam" id="PF17148">
    <property type="entry name" value="DUF5117"/>
    <property type="match status" value="1"/>
</dbReference>
<evidence type="ECO:0008006" key="6">
    <source>
        <dbReference type="Google" id="ProtNLM"/>
    </source>
</evidence>
<feature type="domain" description="DUF5118" evidence="3">
    <location>
        <begin position="54"/>
        <end position="102"/>
    </location>
</feature>
<feature type="domain" description="DUF5117" evidence="2">
    <location>
        <begin position="122"/>
        <end position="308"/>
    </location>
</feature>
<gene>
    <name evidence="4" type="ORF">SAMN05444145_10553</name>
</gene>
<dbReference type="Pfam" id="PF17162">
    <property type="entry name" value="DUF5118"/>
    <property type="match status" value="1"/>
</dbReference>
<evidence type="ECO:0000313" key="4">
    <source>
        <dbReference type="EMBL" id="SEA64975.1"/>
    </source>
</evidence>
<dbReference type="AlphaFoldDB" id="A0A1H4CWZ8"/>
<accession>A0A1H4CWZ8</accession>
<dbReference type="PANTHER" id="PTHR38478">
    <property type="entry name" value="PEPTIDASE M1A AND M12B"/>
    <property type="match status" value="1"/>
</dbReference>
<proteinExistence type="predicted"/>
<evidence type="ECO:0000259" key="1">
    <source>
        <dbReference type="Pfam" id="PF16313"/>
    </source>
</evidence>
<dbReference type="STRING" id="1033731.SAMN05444145_10553"/>
<dbReference type="SUPFAM" id="SSF55486">
    <property type="entry name" value="Metalloproteases ('zincins'), catalytic domain"/>
    <property type="match status" value="1"/>
</dbReference>
<evidence type="ECO:0000313" key="5">
    <source>
        <dbReference type="Proteomes" id="UP000183253"/>
    </source>
</evidence>
<evidence type="ECO:0000259" key="3">
    <source>
        <dbReference type="Pfam" id="PF17162"/>
    </source>
</evidence>
<dbReference type="InterPro" id="IPR006311">
    <property type="entry name" value="TAT_signal"/>
</dbReference>
<dbReference type="InterPro" id="IPR033413">
    <property type="entry name" value="DUF5117"/>
</dbReference>
<dbReference type="PANTHER" id="PTHR38478:SF1">
    <property type="entry name" value="ZINC DEPENDENT METALLOPROTEASE DOMAIN LIPOPROTEIN"/>
    <property type="match status" value="1"/>
</dbReference>
<organism evidence="4 5">
    <name type="scientific">Alistipes timonensis JC136</name>
    <dbReference type="NCBI Taxonomy" id="1033731"/>
    <lineage>
        <taxon>Bacteria</taxon>
        <taxon>Pseudomonadati</taxon>
        <taxon>Bacteroidota</taxon>
        <taxon>Bacteroidia</taxon>
        <taxon>Bacteroidales</taxon>
        <taxon>Rikenellaceae</taxon>
        <taxon>Alistipes</taxon>
    </lineage>
</organism>
<sequence length="876" mass="96576">MSETAMRRFLPTALLTLFSVLLAGGLTLLPGSASAARGKKKSASKTTEAPKPLSAYEKLFKDKRVTTVRGFMTLHMFEGNKLYVELPDSLLGREMLLGTAIEESSDPGEGFAGQQPRDPLHVVFTRSDSLICLRRVHAGVLVEGDSLMARAVRRSNINPVIASFPVKCKAPDGSSVFEATSFFVNGAPAMRPHDPYGINSFGGFLSTTVNYVAGCSLLSGVEAFADNVSVLSSLSFTLTTRFGGYLINKDTPYTALARRSLMLLPREVMLPRLCDSRIGTVPVAFVKFSDREQEAKAVYYACRWNLKPSDPAAFAAGKLTTPERPIVFYVDDTFPAGWYDAIRRGLLSWNAAFEKIGYRDAVQVRPYPRDDASFDPNDIKFSCVKYANTMGESLSSSARIDPRSGEILSATICIPHNVTSRIRTDLFVQLGAADPDARRVKMSPELFGKALAADVARHAGACLGLAVNYAGSYCVPVDSLRSPSFTQRYGISASIMDELPYNLVAQPGDKERGVALMQQGPGVYDEYVVDWLYRPVPGAVTPEDEVAELDRRIAARRSDPMCLYTPPPVAVALDPRSMPYNLGDDPVRAAAYEFANYAYVMKHADEWIGAEDADYTFRSLVQASVMNQLYYAFVSVSANLGGVYLNEKHEGDALPTYLSVPRGLQRRALQFMLEQLEDMSWLDNERLNKDVVEVVSLGEYCRDMLSDVIFKSLSTLDLSASKSDDPYTQDDAMDDLYRYILRDVAAGRESTEANIAMQRLLLINVIRNAGVVTQTRRSAASASAFAGEALPDAAALSRRAKMARVFPEMTSDPVSGVLPMRSVAFMVRPAVDYKRYGMLLDMKKLYRNALGTPASERMKNHYRYMLLAIDRALKVD</sequence>
<dbReference type="PROSITE" id="PS51318">
    <property type="entry name" value="TAT"/>
    <property type="match status" value="1"/>
</dbReference>